<evidence type="ECO:0000256" key="3">
    <source>
        <dbReference type="ARBA" id="ARBA00022573"/>
    </source>
</evidence>
<dbReference type="InterPro" id="IPR006363">
    <property type="entry name" value="Cbl_synth_CobJ/CibH_dom"/>
</dbReference>
<sequence>MVHIVGAGPGATDLITVRGLRLLQQADVVVYAGTLVNRELLRETKPGALLYDSGTMTLEEVMEVIGKAEARGDSIVRLHTGDPSLYGAIREQMDQMEKAGIPYAICPGVSSFCGAAASLHMEYTLPGVSQSLVITRMAGRTPVPERESIRSFAAHRTSMAIFLSAGMLKELKEELILGGYPEDTPAALVYRATWPDERVVRCRLADLDGAGQEAGIRRQALVLVGDAVSQTGWNRSCLYDPGFVTGFRGERTQEAEHPGEECTERGMRQEKAGTLYVVGIGPGRPDQMTAQARQALERSRVIAGYPVYVDLVREYFPGREYITAGMTQEEKRCRLALEAAKEGKDTALVCSGDPQIYGLAGLVLELSGEYPEVRVEVVSGVTAASSGGALLGAPLMGDFAVISLSDRLTPLDEIWNRVEAAAKADFVICLYNPASKGRPDYLKQACRRIVPYRGPDTVCGVVSRIGREGERTEILRLEELAEYPADMFTTVFIGNSKTMRLGEWMVTPRGYRLKGTGSRTVNKESAPDGGMA</sequence>
<dbReference type="InterPro" id="IPR014776">
    <property type="entry name" value="4pyrrole_Mease_sub2"/>
</dbReference>
<dbReference type="PANTHER" id="PTHR47036">
    <property type="entry name" value="COBALT-FACTOR III C(17)-METHYLTRANSFERASE-RELATED"/>
    <property type="match status" value="1"/>
</dbReference>
<evidence type="ECO:0000256" key="2">
    <source>
        <dbReference type="ARBA" id="ARBA00005879"/>
    </source>
</evidence>
<evidence type="ECO:0000256" key="5">
    <source>
        <dbReference type="ARBA" id="ARBA00022679"/>
    </source>
</evidence>
<evidence type="ECO:0000313" key="8">
    <source>
        <dbReference type="EMBL" id="HJC06937.1"/>
    </source>
</evidence>
<dbReference type="Pfam" id="PF00590">
    <property type="entry name" value="TP_methylase"/>
    <property type="match status" value="2"/>
</dbReference>
<dbReference type="GO" id="GO:0046026">
    <property type="term" value="F:precorrin-4 C11-methyltransferase activity"/>
    <property type="evidence" value="ECO:0007669"/>
    <property type="project" value="UniProtKB-EC"/>
</dbReference>
<dbReference type="NCBIfam" id="TIGR01465">
    <property type="entry name" value="cobM_cbiF"/>
    <property type="match status" value="1"/>
</dbReference>
<organism evidence="8 9">
    <name type="scientific">Candidatus Enterocloster excrementipullorum</name>
    <dbReference type="NCBI Taxonomy" id="2838559"/>
    <lineage>
        <taxon>Bacteria</taxon>
        <taxon>Bacillati</taxon>
        <taxon>Bacillota</taxon>
        <taxon>Clostridia</taxon>
        <taxon>Lachnospirales</taxon>
        <taxon>Lachnospiraceae</taxon>
        <taxon>Enterocloster</taxon>
    </lineage>
</organism>
<evidence type="ECO:0000259" key="7">
    <source>
        <dbReference type="Pfam" id="PF00590"/>
    </source>
</evidence>
<dbReference type="Gene3D" id="3.30.950.10">
    <property type="entry name" value="Methyltransferase, Cobalt-precorrin-4 Transmethylase, Domain 2"/>
    <property type="match status" value="2"/>
</dbReference>
<dbReference type="InterPro" id="IPR014777">
    <property type="entry name" value="4pyrrole_Mease_sub1"/>
</dbReference>
<evidence type="ECO:0000313" key="9">
    <source>
        <dbReference type="Proteomes" id="UP000823910"/>
    </source>
</evidence>
<reference evidence="8" key="1">
    <citation type="journal article" date="2021" name="PeerJ">
        <title>Extensive microbial diversity within the chicken gut microbiome revealed by metagenomics and culture.</title>
        <authorList>
            <person name="Gilroy R."/>
            <person name="Ravi A."/>
            <person name="Getino M."/>
            <person name="Pursley I."/>
            <person name="Horton D.L."/>
            <person name="Alikhan N.F."/>
            <person name="Baker D."/>
            <person name="Gharbi K."/>
            <person name="Hall N."/>
            <person name="Watson M."/>
            <person name="Adriaenssens E.M."/>
            <person name="Foster-Nyarko E."/>
            <person name="Jarju S."/>
            <person name="Secka A."/>
            <person name="Antonio M."/>
            <person name="Oren A."/>
            <person name="Chaudhuri R.R."/>
            <person name="La Ragione R."/>
            <person name="Hildebrand F."/>
            <person name="Pallen M.J."/>
        </authorList>
    </citation>
    <scope>NUCLEOTIDE SEQUENCE</scope>
    <source>
        <strain evidence="8">CHK180-15479</strain>
    </source>
</reference>
<evidence type="ECO:0000256" key="6">
    <source>
        <dbReference type="ARBA" id="ARBA00022691"/>
    </source>
</evidence>
<dbReference type="Gene3D" id="3.40.1010.10">
    <property type="entry name" value="Cobalt-precorrin-4 Transmethylase, Domain 1"/>
    <property type="match status" value="2"/>
</dbReference>
<keyword evidence="5 8" id="KW-0808">Transferase</keyword>
<dbReference type="InterPro" id="IPR051810">
    <property type="entry name" value="Precorrin_MeTrfase"/>
</dbReference>
<dbReference type="InterPro" id="IPR006362">
    <property type="entry name" value="Cbl_synth_CobM/CibF"/>
</dbReference>
<reference evidence="8" key="2">
    <citation type="submission" date="2021-04" db="EMBL/GenBank/DDBJ databases">
        <authorList>
            <person name="Gilroy R."/>
        </authorList>
    </citation>
    <scope>NUCLEOTIDE SEQUENCE</scope>
    <source>
        <strain evidence="8">CHK180-15479</strain>
    </source>
</reference>
<dbReference type="CDD" id="cd11646">
    <property type="entry name" value="Precorrin_3B_C17_MT"/>
    <property type="match status" value="1"/>
</dbReference>
<dbReference type="PROSITE" id="PS00839">
    <property type="entry name" value="SUMT_1"/>
    <property type="match status" value="1"/>
</dbReference>
<evidence type="ECO:0000256" key="1">
    <source>
        <dbReference type="ARBA" id="ARBA00004953"/>
    </source>
</evidence>
<gene>
    <name evidence="8" type="primary">cobM</name>
    <name evidence="8" type="ORF">H9704_12440</name>
</gene>
<protein>
    <submittedName>
        <fullName evidence="8">Precorrin-4 C(11)-methyltransferase</fullName>
        <ecNumber evidence="8">2.1.1.133</ecNumber>
    </submittedName>
</protein>
<dbReference type="InterPro" id="IPR035996">
    <property type="entry name" value="4pyrrol_Methylase_sf"/>
</dbReference>
<dbReference type="InterPro" id="IPR000878">
    <property type="entry name" value="4pyrrol_Mease"/>
</dbReference>
<dbReference type="Proteomes" id="UP000823910">
    <property type="component" value="Unassembled WGS sequence"/>
</dbReference>
<dbReference type="NCBIfam" id="TIGR01466">
    <property type="entry name" value="cobJ_cbiH"/>
    <property type="match status" value="1"/>
</dbReference>
<name>A0A9D2SIT3_9FIRM</name>
<keyword evidence="3" id="KW-0169">Cobalamin biosynthesis</keyword>
<dbReference type="EMBL" id="DWWT01000065">
    <property type="protein sequence ID" value="HJC06937.1"/>
    <property type="molecule type" value="Genomic_DNA"/>
</dbReference>
<dbReference type="SUPFAM" id="SSF53790">
    <property type="entry name" value="Tetrapyrrole methylase"/>
    <property type="match status" value="2"/>
</dbReference>
<comment type="caution">
    <text evidence="8">The sequence shown here is derived from an EMBL/GenBank/DDBJ whole genome shotgun (WGS) entry which is preliminary data.</text>
</comment>
<dbReference type="AlphaFoldDB" id="A0A9D2SIT3"/>
<dbReference type="GO" id="GO:0009236">
    <property type="term" value="P:cobalamin biosynthetic process"/>
    <property type="evidence" value="ECO:0007669"/>
    <property type="project" value="UniProtKB-KW"/>
</dbReference>
<comment type="pathway">
    <text evidence="1">Cofactor biosynthesis; adenosylcobalamin biosynthesis.</text>
</comment>
<dbReference type="InterPro" id="IPR003043">
    <property type="entry name" value="Uropor_MeTrfase_CS"/>
</dbReference>
<dbReference type="GO" id="GO:0032259">
    <property type="term" value="P:methylation"/>
    <property type="evidence" value="ECO:0007669"/>
    <property type="project" value="UniProtKB-KW"/>
</dbReference>
<evidence type="ECO:0000256" key="4">
    <source>
        <dbReference type="ARBA" id="ARBA00022603"/>
    </source>
</evidence>
<feature type="domain" description="Tetrapyrrole methylase" evidence="7">
    <location>
        <begin position="1"/>
        <end position="207"/>
    </location>
</feature>
<feature type="domain" description="Tetrapyrrole methylase" evidence="7">
    <location>
        <begin position="274"/>
        <end position="481"/>
    </location>
</feature>
<dbReference type="PANTHER" id="PTHR47036:SF1">
    <property type="entry name" value="COBALT-FACTOR III C(17)-METHYLTRANSFERASE-RELATED"/>
    <property type="match status" value="1"/>
</dbReference>
<dbReference type="EC" id="2.1.1.133" evidence="8"/>
<keyword evidence="6" id="KW-0949">S-adenosyl-L-methionine</keyword>
<proteinExistence type="inferred from homology"/>
<dbReference type="CDD" id="cd11641">
    <property type="entry name" value="Precorrin-4_C11-MT"/>
    <property type="match status" value="1"/>
</dbReference>
<comment type="similarity">
    <text evidence="2">Belongs to the precorrin methyltransferase family.</text>
</comment>
<keyword evidence="4 8" id="KW-0489">Methyltransferase</keyword>
<accession>A0A9D2SIT3</accession>